<keyword evidence="2" id="KW-0732">Signal</keyword>
<dbReference type="KEGG" id="llh:I41_04160"/>
<protein>
    <submittedName>
        <fullName evidence="3">Uncharacterized protein</fullName>
    </submittedName>
</protein>
<accession>A0A517TSB3</accession>
<feature type="compositionally biased region" description="Low complexity" evidence="1">
    <location>
        <begin position="161"/>
        <end position="174"/>
    </location>
</feature>
<name>A0A517TSB3_9BACT</name>
<dbReference type="AlphaFoldDB" id="A0A517TSB3"/>
<evidence type="ECO:0000256" key="1">
    <source>
        <dbReference type="SAM" id="MobiDB-lite"/>
    </source>
</evidence>
<feature type="region of interest" description="Disordered" evidence="1">
    <location>
        <begin position="69"/>
        <end position="207"/>
    </location>
</feature>
<reference evidence="3 4" key="1">
    <citation type="submission" date="2019-02" db="EMBL/GenBank/DDBJ databases">
        <title>Deep-cultivation of Planctomycetes and their phenomic and genomic characterization uncovers novel biology.</title>
        <authorList>
            <person name="Wiegand S."/>
            <person name="Jogler M."/>
            <person name="Boedeker C."/>
            <person name="Pinto D."/>
            <person name="Vollmers J."/>
            <person name="Rivas-Marin E."/>
            <person name="Kohn T."/>
            <person name="Peeters S.H."/>
            <person name="Heuer A."/>
            <person name="Rast P."/>
            <person name="Oberbeckmann S."/>
            <person name="Bunk B."/>
            <person name="Jeske O."/>
            <person name="Meyerdierks A."/>
            <person name="Storesund J.E."/>
            <person name="Kallscheuer N."/>
            <person name="Luecker S."/>
            <person name="Lage O.M."/>
            <person name="Pohl T."/>
            <person name="Merkel B.J."/>
            <person name="Hornburger P."/>
            <person name="Mueller R.-W."/>
            <person name="Bruemmer F."/>
            <person name="Labrenz M."/>
            <person name="Spormann A.M."/>
            <person name="Op den Camp H."/>
            <person name="Overmann J."/>
            <person name="Amann R."/>
            <person name="Jetten M.S.M."/>
            <person name="Mascher T."/>
            <person name="Medema M.H."/>
            <person name="Devos D.P."/>
            <person name="Kaster A.-K."/>
            <person name="Ovreas L."/>
            <person name="Rohde M."/>
            <person name="Galperin M.Y."/>
            <person name="Jogler C."/>
        </authorList>
    </citation>
    <scope>NUCLEOTIDE SEQUENCE [LARGE SCALE GENOMIC DNA]</scope>
    <source>
        <strain evidence="3 4">I41</strain>
    </source>
</reference>
<evidence type="ECO:0000313" key="3">
    <source>
        <dbReference type="EMBL" id="QDT71260.1"/>
    </source>
</evidence>
<keyword evidence="4" id="KW-1185">Reference proteome</keyword>
<dbReference type="RefSeq" id="WP_145430407.1">
    <property type="nucleotide sequence ID" value="NZ_CP036339.1"/>
</dbReference>
<feature type="compositionally biased region" description="Low complexity" evidence="1">
    <location>
        <begin position="145"/>
        <end position="154"/>
    </location>
</feature>
<proteinExistence type="predicted"/>
<gene>
    <name evidence="3" type="ORF">I41_04160</name>
</gene>
<dbReference type="OrthoDB" id="292768at2"/>
<feature type="compositionally biased region" description="Basic and acidic residues" evidence="1">
    <location>
        <begin position="83"/>
        <end position="92"/>
    </location>
</feature>
<evidence type="ECO:0000256" key="2">
    <source>
        <dbReference type="SAM" id="SignalP"/>
    </source>
</evidence>
<dbReference type="EMBL" id="CP036339">
    <property type="protein sequence ID" value="QDT71260.1"/>
    <property type="molecule type" value="Genomic_DNA"/>
</dbReference>
<organism evidence="3 4">
    <name type="scientific">Lacipirellula limnantheis</name>
    <dbReference type="NCBI Taxonomy" id="2528024"/>
    <lineage>
        <taxon>Bacteria</taxon>
        <taxon>Pseudomonadati</taxon>
        <taxon>Planctomycetota</taxon>
        <taxon>Planctomycetia</taxon>
        <taxon>Pirellulales</taxon>
        <taxon>Lacipirellulaceae</taxon>
        <taxon>Lacipirellula</taxon>
    </lineage>
</organism>
<feature type="chain" id="PRO_5022112809" evidence="2">
    <location>
        <begin position="32"/>
        <end position="348"/>
    </location>
</feature>
<dbReference type="Proteomes" id="UP000317909">
    <property type="component" value="Chromosome"/>
</dbReference>
<evidence type="ECO:0000313" key="4">
    <source>
        <dbReference type="Proteomes" id="UP000317909"/>
    </source>
</evidence>
<sequence length="348" mass="34752" precursor="true">MSPRLKLQSAAKPLLLAGALWSAGFVAPAGAVGNGSGRPQTPPPCGPDGVCIPNIPTYGWYQTRWRTFPGDPSAKVPTAADLKAQEDKDVQKDLGGPQTPPMEMEGGLNRERPKRGANGAAEGGPVPDPNEDIRNLPGLPPLPGPGDAAGPAGAAPGGAAPGEAPAGNLPLGPEGAPPPAGTAPEGAADPLDPFGAAPPAPPWLSKSAMTNPAADLVQLPYVEEGPASKVVQPVDNIEPLLDGPNLHGEDAPPALPTALQRLSGLRSPASGGVAYGAPVLPPAMAPTRTAMAQPASVQTKLPATGAIQQASVVVPVGGQLVNPAGSMEAIAEDQGAQQAIYIEASDSE</sequence>
<feature type="signal peptide" evidence="2">
    <location>
        <begin position="1"/>
        <end position="31"/>
    </location>
</feature>